<keyword evidence="6" id="KW-0479">Metal-binding</keyword>
<evidence type="ECO:0000256" key="8">
    <source>
        <dbReference type="ARBA" id="ARBA00022786"/>
    </source>
</evidence>
<dbReference type="PROSITE" id="PS50089">
    <property type="entry name" value="ZF_RING_2"/>
    <property type="match status" value="1"/>
</dbReference>
<evidence type="ECO:0000256" key="9">
    <source>
        <dbReference type="ARBA" id="ARBA00022833"/>
    </source>
</evidence>
<dbReference type="GO" id="GO:0016020">
    <property type="term" value="C:membrane"/>
    <property type="evidence" value="ECO:0007669"/>
    <property type="project" value="UniProtKB-SubCell"/>
</dbReference>
<gene>
    <name evidence="17" type="ORF">LTR91_016657</name>
</gene>
<evidence type="ECO:0000256" key="13">
    <source>
        <dbReference type="SAM" id="MobiDB-lite"/>
    </source>
</evidence>
<feature type="region of interest" description="Disordered" evidence="13">
    <location>
        <begin position="302"/>
        <end position="372"/>
    </location>
</feature>
<feature type="chain" id="PRO_5042960283" description="RING-type E3 ubiquitin transferase" evidence="15">
    <location>
        <begin position="25"/>
        <end position="563"/>
    </location>
</feature>
<dbReference type="GO" id="GO:0008270">
    <property type="term" value="F:zinc ion binding"/>
    <property type="evidence" value="ECO:0007669"/>
    <property type="project" value="UniProtKB-KW"/>
</dbReference>
<evidence type="ECO:0000256" key="14">
    <source>
        <dbReference type="SAM" id="Phobius"/>
    </source>
</evidence>
<feature type="region of interest" description="Disordered" evidence="13">
    <location>
        <begin position="426"/>
        <end position="457"/>
    </location>
</feature>
<name>A0AAN6K7N3_9PEZI</name>
<keyword evidence="10 14" id="KW-1133">Transmembrane helix</keyword>
<accession>A0AAN6K7N3</accession>
<keyword evidence="5 14" id="KW-0812">Transmembrane</keyword>
<feature type="compositionally biased region" description="Basic residues" evidence="13">
    <location>
        <begin position="523"/>
        <end position="536"/>
    </location>
</feature>
<dbReference type="PANTHER" id="PTHR45977:SF4">
    <property type="entry name" value="RING-TYPE DOMAIN-CONTAINING PROTEIN"/>
    <property type="match status" value="1"/>
</dbReference>
<comment type="subcellular location">
    <subcellularLocation>
        <location evidence="2">Membrane</location>
        <topology evidence="2">Multi-pass membrane protein</topology>
    </subcellularLocation>
</comment>
<protein>
    <recommendedName>
        <fullName evidence="3">RING-type E3 ubiquitin transferase</fullName>
        <ecNumber evidence="3">2.3.2.27</ecNumber>
    </recommendedName>
</protein>
<keyword evidence="11 14" id="KW-0472">Membrane</keyword>
<dbReference type="GO" id="GO:0061630">
    <property type="term" value="F:ubiquitin protein ligase activity"/>
    <property type="evidence" value="ECO:0007669"/>
    <property type="project" value="UniProtKB-EC"/>
</dbReference>
<evidence type="ECO:0000256" key="6">
    <source>
        <dbReference type="ARBA" id="ARBA00022723"/>
    </source>
</evidence>
<evidence type="ECO:0000256" key="12">
    <source>
        <dbReference type="PROSITE-ProRule" id="PRU00175"/>
    </source>
</evidence>
<organism evidence="17 18">
    <name type="scientific">Friedmanniomyces endolithicus</name>
    <dbReference type="NCBI Taxonomy" id="329885"/>
    <lineage>
        <taxon>Eukaryota</taxon>
        <taxon>Fungi</taxon>
        <taxon>Dikarya</taxon>
        <taxon>Ascomycota</taxon>
        <taxon>Pezizomycotina</taxon>
        <taxon>Dothideomycetes</taxon>
        <taxon>Dothideomycetidae</taxon>
        <taxon>Mycosphaerellales</taxon>
        <taxon>Teratosphaeriaceae</taxon>
        <taxon>Friedmanniomyces</taxon>
    </lineage>
</organism>
<dbReference type="SMART" id="SM00184">
    <property type="entry name" value="RING"/>
    <property type="match status" value="1"/>
</dbReference>
<comment type="catalytic activity">
    <reaction evidence="1">
        <text>S-ubiquitinyl-[E2 ubiquitin-conjugating enzyme]-L-cysteine + [acceptor protein]-L-lysine = [E2 ubiquitin-conjugating enzyme]-L-cysteine + N(6)-ubiquitinyl-[acceptor protein]-L-lysine.</text>
        <dbReference type="EC" id="2.3.2.27"/>
    </reaction>
</comment>
<dbReference type="PANTHER" id="PTHR45977">
    <property type="entry name" value="TARGET OF ERK KINASE MPK-1"/>
    <property type="match status" value="1"/>
</dbReference>
<feature type="compositionally biased region" description="Polar residues" evidence="13">
    <location>
        <begin position="320"/>
        <end position="339"/>
    </location>
</feature>
<keyword evidence="4" id="KW-0808">Transferase</keyword>
<keyword evidence="18" id="KW-1185">Reference proteome</keyword>
<dbReference type="SUPFAM" id="SSF57850">
    <property type="entry name" value="RING/U-box"/>
    <property type="match status" value="1"/>
</dbReference>
<feature type="compositionally biased region" description="Low complexity" evidence="13">
    <location>
        <begin position="350"/>
        <end position="365"/>
    </location>
</feature>
<evidence type="ECO:0000313" key="18">
    <source>
        <dbReference type="Proteomes" id="UP001175353"/>
    </source>
</evidence>
<dbReference type="Pfam" id="PF13639">
    <property type="entry name" value="zf-RING_2"/>
    <property type="match status" value="1"/>
</dbReference>
<sequence>MMDPIRWRCLLAVAFALLTSNAAAQTVSAENATTQSARQQSFALTMAVSVGNTMEPLAQIIALTRSAALDIPPPGISGPALLANASNQLTIQHDNIALISCDDSAYAGNIHAMDVFATAEAASAQAVVWYSTQQDWCNLENAGHAYNWVYSMQSLNDTQKMLESIGGSSVGGKPYSAADESAADGNIYVTIAPPDNAVVAAASAANGSSSASQAQQQQQDTGPLGPSPGTAVAMIILYSITGIITALFLSIIVTGAVRAHRHPERYGPRYIMGRVRQSRARGLARAMLDTIPIVKFGEREEAKPADVELADGSAPREVPSQESGTLDPTHITAETTTAEDSAPAEQEPVAGQESSAGGIAAAASSTQNINDRDNQGCSICTEDFELGQDQRVLPCDHRFHPDCIDPWLLNVSGTCPLCRIDLRPQTSHTPEGEELDEHGNPIPHAEGGDAMPPPLGERTSVRRSVVMGLMGIRRPDRMTREERLSALRTYRVQQDAEAARRRRERSGGGSMGGAAPQDESRLRTRLRNAFRIRTRRTGVEEGSAAAAATVPVSDTAAQSGEGG</sequence>
<keyword evidence="9" id="KW-0862">Zinc</keyword>
<dbReference type="CDD" id="cd16454">
    <property type="entry name" value="RING-H2_PA-TM-RING"/>
    <property type="match status" value="1"/>
</dbReference>
<evidence type="ECO:0000256" key="7">
    <source>
        <dbReference type="ARBA" id="ARBA00022771"/>
    </source>
</evidence>
<evidence type="ECO:0000256" key="5">
    <source>
        <dbReference type="ARBA" id="ARBA00022692"/>
    </source>
</evidence>
<evidence type="ECO:0000256" key="15">
    <source>
        <dbReference type="SAM" id="SignalP"/>
    </source>
</evidence>
<dbReference type="GO" id="GO:0006511">
    <property type="term" value="P:ubiquitin-dependent protein catabolic process"/>
    <property type="evidence" value="ECO:0007669"/>
    <property type="project" value="TreeGrafter"/>
</dbReference>
<evidence type="ECO:0000256" key="1">
    <source>
        <dbReference type="ARBA" id="ARBA00000900"/>
    </source>
</evidence>
<dbReference type="EC" id="2.3.2.27" evidence="3"/>
<reference evidence="17" key="1">
    <citation type="submission" date="2023-06" db="EMBL/GenBank/DDBJ databases">
        <title>Black Yeasts Isolated from many extreme environments.</title>
        <authorList>
            <person name="Coleine C."/>
            <person name="Stajich J.E."/>
            <person name="Selbmann L."/>
        </authorList>
    </citation>
    <scope>NUCLEOTIDE SEQUENCE</scope>
    <source>
        <strain evidence="17">CCFEE 5200</strain>
    </source>
</reference>
<evidence type="ECO:0000256" key="4">
    <source>
        <dbReference type="ARBA" id="ARBA00022679"/>
    </source>
</evidence>
<feature type="region of interest" description="Disordered" evidence="13">
    <location>
        <begin position="491"/>
        <end position="563"/>
    </location>
</feature>
<evidence type="ECO:0000256" key="11">
    <source>
        <dbReference type="ARBA" id="ARBA00023136"/>
    </source>
</evidence>
<feature type="transmembrane region" description="Helical" evidence="14">
    <location>
        <begin position="231"/>
        <end position="257"/>
    </location>
</feature>
<evidence type="ECO:0000256" key="10">
    <source>
        <dbReference type="ARBA" id="ARBA00022989"/>
    </source>
</evidence>
<feature type="domain" description="RING-type" evidence="16">
    <location>
        <begin position="377"/>
        <end position="419"/>
    </location>
</feature>
<dbReference type="Proteomes" id="UP001175353">
    <property type="component" value="Unassembled WGS sequence"/>
</dbReference>
<evidence type="ECO:0000313" key="17">
    <source>
        <dbReference type="EMBL" id="KAK0968659.1"/>
    </source>
</evidence>
<dbReference type="InterPro" id="IPR001841">
    <property type="entry name" value="Znf_RING"/>
</dbReference>
<keyword evidence="8" id="KW-0833">Ubl conjugation pathway</keyword>
<keyword evidence="7 12" id="KW-0863">Zinc-finger</keyword>
<dbReference type="AlphaFoldDB" id="A0AAN6K7N3"/>
<evidence type="ECO:0000256" key="2">
    <source>
        <dbReference type="ARBA" id="ARBA00004141"/>
    </source>
</evidence>
<evidence type="ECO:0000259" key="16">
    <source>
        <dbReference type="PROSITE" id="PS50089"/>
    </source>
</evidence>
<dbReference type="Gene3D" id="3.30.40.10">
    <property type="entry name" value="Zinc/RING finger domain, C3HC4 (zinc finger)"/>
    <property type="match status" value="1"/>
</dbReference>
<feature type="signal peptide" evidence="15">
    <location>
        <begin position="1"/>
        <end position="24"/>
    </location>
</feature>
<keyword evidence="15" id="KW-0732">Signal</keyword>
<proteinExistence type="predicted"/>
<dbReference type="GO" id="GO:0016567">
    <property type="term" value="P:protein ubiquitination"/>
    <property type="evidence" value="ECO:0007669"/>
    <property type="project" value="TreeGrafter"/>
</dbReference>
<evidence type="ECO:0000256" key="3">
    <source>
        <dbReference type="ARBA" id="ARBA00012483"/>
    </source>
</evidence>
<comment type="caution">
    <text evidence="17">The sequence shown here is derived from an EMBL/GenBank/DDBJ whole genome shotgun (WGS) entry which is preliminary data.</text>
</comment>
<dbReference type="InterPro" id="IPR013083">
    <property type="entry name" value="Znf_RING/FYVE/PHD"/>
</dbReference>
<dbReference type="EMBL" id="JAUJLE010000205">
    <property type="protein sequence ID" value="KAK0968659.1"/>
    <property type="molecule type" value="Genomic_DNA"/>
</dbReference>